<dbReference type="InterPro" id="IPR010399">
    <property type="entry name" value="Tify_dom"/>
</dbReference>
<comment type="subcellular location">
    <subcellularLocation>
        <location evidence="2">Nucleus</location>
    </subcellularLocation>
</comment>
<dbReference type="Pfam" id="PF06200">
    <property type="entry name" value="tify"/>
    <property type="match status" value="1"/>
</dbReference>
<dbReference type="GO" id="GO:0031347">
    <property type="term" value="P:regulation of defense response"/>
    <property type="evidence" value="ECO:0007669"/>
    <property type="project" value="UniProtKB-UniRule"/>
</dbReference>
<gene>
    <name evidence="5" type="ORF">ACJRO7_028219</name>
</gene>
<dbReference type="GO" id="GO:0009611">
    <property type="term" value="P:response to wounding"/>
    <property type="evidence" value="ECO:0007669"/>
    <property type="project" value="UniProtKB-UniRule"/>
</dbReference>
<dbReference type="PANTHER" id="PTHR33077:SF90">
    <property type="entry name" value="PROTEIN TIFY 7"/>
    <property type="match status" value="1"/>
</dbReference>
<organism evidence="5 6">
    <name type="scientific">Eucalyptus globulus</name>
    <name type="common">Tasmanian blue gum</name>
    <dbReference type="NCBI Taxonomy" id="34317"/>
    <lineage>
        <taxon>Eukaryota</taxon>
        <taxon>Viridiplantae</taxon>
        <taxon>Streptophyta</taxon>
        <taxon>Embryophyta</taxon>
        <taxon>Tracheophyta</taxon>
        <taxon>Spermatophyta</taxon>
        <taxon>Magnoliopsida</taxon>
        <taxon>eudicotyledons</taxon>
        <taxon>Gunneridae</taxon>
        <taxon>Pentapetalae</taxon>
        <taxon>rosids</taxon>
        <taxon>malvids</taxon>
        <taxon>Myrtales</taxon>
        <taxon>Myrtaceae</taxon>
        <taxon>Myrtoideae</taxon>
        <taxon>Eucalypteae</taxon>
        <taxon>Eucalyptus</taxon>
    </lineage>
</organism>
<feature type="compositionally biased region" description="Low complexity" evidence="3">
    <location>
        <begin position="267"/>
        <end position="277"/>
    </location>
</feature>
<dbReference type="Pfam" id="PF09425">
    <property type="entry name" value="Jas_motif"/>
    <property type="match status" value="1"/>
</dbReference>
<dbReference type="PANTHER" id="PTHR33077">
    <property type="entry name" value="PROTEIN TIFY 4A-RELATED-RELATED"/>
    <property type="match status" value="1"/>
</dbReference>
<feature type="region of interest" description="Disordered" evidence="3">
    <location>
        <begin position="253"/>
        <end position="309"/>
    </location>
</feature>
<reference evidence="5 6" key="1">
    <citation type="submission" date="2024-11" db="EMBL/GenBank/DDBJ databases">
        <title>Chromosome-level genome assembly of Eucalyptus globulus Labill. provides insights into its genome evolution.</title>
        <authorList>
            <person name="Li X."/>
        </authorList>
    </citation>
    <scope>NUCLEOTIDE SEQUENCE [LARGE SCALE GENOMIC DNA]</scope>
    <source>
        <strain evidence="5">CL2024</strain>
        <tissue evidence="5">Fresh tender leaves</tissue>
    </source>
</reference>
<dbReference type="PROSITE" id="PS51320">
    <property type="entry name" value="TIFY"/>
    <property type="match status" value="1"/>
</dbReference>
<dbReference type="SMART" id="SM00979">
    <property type="entry name" value="TIFY"/>
    <property type="match status" value="1"/>
</dbReference>
<dbReference type="AlphaFoldDB" id="A0ABD3JXL6"/>
<evidence type="ECO:0000259" key="4">
    <source>
        <dbReference type="PROSITE" id="PS51320"/>
    </source>
</evidence>
<comment type="similarity">
    <text evidence="1 2">Belongs to the TIFY/JAZ family.</text>
</comment>
<keyword evidence="6" id="KW-1185">Reference proteome</keyword>
<protein>
    <recommendedName>
        <fullName evidence="2">Protein TIFY</fullName>
    </recommendedName>
    <alternativeName>
        <fullName evidence="2">Jasmonate ZIM domain-containing protein</fullName>
    </alternativeName>
</protein>
<dbReference type="InterPro" id="IPR040390">
    <property type="entry name" value="TIFY/JAZ"/>
</dbReference>
<dbReference type="GO" id="GO:2000022">
    <property type="term" value="P:regulation of jasmonic acid mediated signaling pathway"/>
    <property type="evidence" value="ECO:0007669"/>
    <property type="project" value="UniProtKB-UniRule"/>
</dbReference>
<comment type="caution">
    <text evidence="5">The sequence shown here is derived from an EMBL/GenBank/DDBJ whole genome shotgun (WGS) entry which is preliminary data.</text>
</comment>
<feature type="domain" description="Tify" evidence="4">
    <location>
        <begin position="193"/>
        <end position="228"/>
    </location>
</feature>
<accession>A0ABD3JXL6</accession>
<evidence type="ECO:0000256" key="1">
    <source>
        <dbReference type="ARBA" id="ARBA00008614"/>
    </source>
</evidence>
<sequence length="385" mass="40844">MERDFLGLSSRETLSVVKEEAGRDACGDSSGLNNGSSGMRWPFLNKVSAVPHLMSVKAAQDEKTKKVSEPIVSSGSTHIPVADVYDSSRRRTVVEVQSSFNRHRQGGSQFPLTSYPQQTHPRDARALPLSNQGIPTLIGEPFFKTHFTATGQAVPGGMITQKLPGGVLVSAPNSDHLTTASTMGTAEPWKTIKPTVPPQLTIFYAGTVNVYDDISPEKAQAIMLLAKNGASMASKTSQAKCFVQVPTTANMAGDHVDLNQPTTQPFSSLSSPLSVSSHPAPQSRGGPTGRDESKEGNAKGVGTPSKLDAPKMVSVMGSIAATTMVPSAIPQARKASLARFLEKRKERVMSVAPYNLSKNSPEHATSHSSVIDRSPALAMDNGSPL</sequence>
<dbReference type="GO" id="GO:0005634">
    <property type="term" value="C:nucleus"/>
    <property type="evidence" value="ECO:0007669"/>
    <property type="project" value="UniProtKB-SubCell"/>
</dbReference>
<comment type="domain">
    <text evidence="2">The jas domain is required for interaction with COI1.</text>
</comment>
<evidence type="ECO:0000313" key="5">
    <source>
        <dbReference type="EMBL" id="KAL3731307.1"/>
    </source>
</evidence>
<keyword evidence="2" id="KW-0539">Nucleus</keyword>
<dbReference type="InterPro" id="IPR018467">
    <property type="entry name" value="CCT_CS"/>
</dbReference>
<comment type="function">
    <text evidence="2">Repressor of jasmonate responses.</text>
</comment>
<feature type="region of interest" description="Disordered" evidence="3">
    <location>
        <begin position="352"/>
        <end position="385"/>
    </location>
</feature>
<dbReference type="Proteomes" id="UP001634007">
    <property type="component" value="Unassembled WGS sequence"/>
</dbReference>
<keyword evidence="2" id="KW-1184">Jasmonic acid signaling pathway</keyword>
<evidence type="ECO:0000256" key="3">
    <source>
        <dbReference type="SAM" id="MobiDB-lite"/>
    </source>
</evidence>
<name>A0ABD3JXL6_EUCGL</name>
<proteinExistence type="inferred from homology"/>
<evidence type="ECO:0000313" key="6">
    <source>
        <dbReference type="Proteomes" id="UP001634007"/>
    </source>
</evidence>
<evidence type="ECO:0000256" key="2">
    <source>
        <dbReference type="RuleBase" id="RU369065"/>
    </source>
</evidence>
<dbReference type="EMBL" id="JBJKBG010000007">
    <property type="protein sequence ID" value="KAL3731307.1"/>
    <property type="molecule type" value="Genomic_DNA"/>
</dbReference>